<dbReference type="KEGG" id="mros:EHO51_05660"/>
<proteinExistence type="predicted"/>
<dbReference type="InterPro" id="IPR021471">
    <property type="entry name" value="DUF3124"/>
</dbReference>
<evidence type="ECO:0000313" key="2">
    <source>
        <dbReference type="Proteomes" id="UP000273982"/>
    </source>
</evidence>
<evidence type="ECO:0000313" key="1">
    <source>
        <dbReference type="EMBL" id="AZG76256.1"/>
    </source>
</evidence>
<dbReference type="Pfam" id="PF11322">
    <property type="entry name" value="DUF3124"/>
    <property type="match status" value="1"/>
</dbReference>
<dbReference type="Proteomes" id="UP000273982">
    <property type="component" value="Chromosome"/>
</dbReference>
<gene>
    <name evidence="1" type="ORF">EHO51_05660</name>
</gene>
<reference evidence="1 2" key="1">
    <citation type="submission" date="2018-11" db="EMBL/GenBank/DDBJ databases">
        <title>Genome squencing of methanotrophic bacteria isolated from alkaline groundwater in Korea.</title>
        <authorList>
            <person name="Nguyen L.N."/>
        </authorList>
    </citation>
    <scope>NUCLEOTIDE SEQUENCE [LARGE SCALE GENOMIC DNA]</scope>
    <source>
        <strain evidence="1 2">GW6</strain>
    </source>
</reference>
<sequence>MSSRKEKVCAMPLNLAPRVLVPRVLAPGVLALALVVSAFVTECAARSSPPSAQPVIVSPDATTSAPAEKLALRGRTLIPLHSTLIGQGGVTRLNFSGALSIHNASATNILAIEKIEYRNGSGQLIESYLNEPIYLKPYASLQVLIAQDDVRGGTGASFTVDWSTAVGSDEPLIEAIMTSFTGPHSYAILSPGRRVSPAQ</sequence>
<accession>A0A3G8M2V0</accession>
<dbReference type="EMBL" id="CP034086">
    <property type="protein sequence ID" value="AZG76256.1"/>
    <property type="molecule type" value="Genomic_DNA"/>
</dbReference>
<name>A0A3G8M2V0_9HYPH</name>
<protein>
    <submittedName>
        <fullName evidence="1">DUF3124 domain-containing protein</fullName>
    </submittedName>
</protein>
<organism evidence="1 2">
    <name type="scientific">Methylocystis rosea</name>
    <dbReference type="NCBI Taxonomy" id="173366"/>
    <lineage>
        <taxon>Bacteria</taxon>
        <taxon>Pseudomonadati</taxon>
        <taxon>Pseudomonadota</taxon>
        <taxon>Alphaproteobacteria</taxon>
        <taxon>Hyphomicrobiales</taxon>
        <taxon>Methylocystaceae</taxon>
        <taxon>Methylocystis</taxon>
    </lineage>
</organism>
<dbReference type="AlphaFoldDB" id="A0A3G8M2V0"/>